<organism evidence="13 14">
    <name type="scientific">Pseudomonas fulva (strain 12-X)</name>
    <dbReference type="NCBI Taxonomy" id="743720"/>
    <lineage>
        <taxon>Bacteria</taxon>
        <taxon>Pseudomonadati</taxon>
        <taxon>Pseudomonadota</taxon>
        <taxon>Gammaproteobacteria</taxon>
        <taxon>Pseudomonadales</taxon>
        <taxon>Pseudomonadaceae</taxon>
        <taxon>Pseudomonas</taxon>
    </lineage>
</organism>
<evidence type="ECO:0000256" key="6">
    <source>
        <dbReference type="ARBA" id="ARBA00022679"/>
    </source>
</evidence>
<dbReference type="PANTHER" id="PTHR44936">
    <property type="entry name" value="SENSOR PROTEIN CREC"/>
    <property type="match status" value="1"/>
</dbReference>
<evidence type="ECO:0000259" key="11">
    <source>
        <dbReference type="PROSITE" id="PS50109"/>
    </source>
</evidence>
<reference evidence="13 14" key="1">
    <citation type="submission" date="2011-04" db="EMBL/GenBank/DDBJ databases">
        <title>Complete sequence of Pseudomonas fulva 12-X.</title>
        <authorList>
            <consortium name="US DOE Joint Genome Institute"/>
            <person name="Lucas S."/>
            <person name="Han J."/>
            <person name="Lapidus A."/>
            <person name="Cheng J.-F."/>
            <person name="Goodwin L."/>
            <person name="Pitluck S."/>
            <person name="Peters L."/>
            <person name="Mikhailova N."/>
            <person name="Pagani I."/>
            <person name="Davenport K."/>
            <person name="Han C."/>
            <person name="Tapia R."/>
            <person name="Land M."/>
            <person name="Hauser L."/>
            <person name="Kyrpides N."/>
            <person name="Ivanova N."/>
            <person name="Pagani I."/>
            <person name="Lcollab F.I."/>
            <person name="Woyke T."/>
        </authorList>
    </citation>
    <scope>NUCLEOTIDE SEQUENCE [LARGE SCALE GENOMIC DNA]</scope>
    <source>
        <strain evidence="14">12-X</strain>
    </source>
</reference>
<dbReference type="Gene3D" id="1.10.287.130">
    <property type="match status" value="1"/>
</dbReference>
<evidence type="ECO:0000313" key="13">
    <source>
        <dbReference type="EMBL" id="AEF21464.1"/>
    </source>
</evidence>
<dbReference type="InterPro" id="IPR003661">
    <property type="entry name" value="HisK_dim/P_dom"/>
</dbReference>
<dbReference type="AlphaFoldDB" id="F6AG62"/>
<dbReference type="SMART" id="SM00387">
    <property type="entry name" value="HATPase_c"/>
    <property type="match status" value="1"/>
</dbReference>
<dbReference type="InterPro" id="IPR031930">
    <property type="entry name" value="HK_sensor"/>
</dbReference>
<protein>
    <recommendedName>
        <fullName evidence="3">histidine kinase</fullName>
        <ecNumber evidence="3">2.7.13.3</ecNumber>
    </recommendedName>
</protein>
<accession>F6AG62</accession>
<evidence type="ECO:0000256" key="1">
    <source>
        <dbReference type="ARBA" id="ARBA00000085"/>
    </source>
</evidence>
<dbReference type="GO" id="GO:0000155">
    <property type="term" value="F:phosphorelay sensor kinase activity"/>
    <property type="evidence" value="ECO:0007669"/>
    <property type="project" value="InterPro"/>
</dbReference>
<dbReference type="STRING" id="743720.Psefu_1488"/>
<dbReference type="PANTHER" id="PTHR44936:SF10">
    <property type="entry name" value="SENSOR PROTEIN RSTB"/>
    <property type="match status" value="1"/>
</dbReference>
<comment type="subcellular location">
    <subcellularLocation>
        <location evidence="2">Cell membrane</location>
        <topology evidence="2">Multi-pass membrane protein</topology>
    </subcellularLocation>
</comment>
<dbReference type="PROSITE" id="PS50109">
    <property type="entry name" value="HIS_KIN"/>
    <property type="match status" value="1"/>
</dbReference>
<dbReference type="SMART" id="SM00304">
    <property type="entry name" value="HAMP"/>
    <property type="match status" value="1"/>
</dbReference>
<dbReference type="Gene3D" id="1.10.8.500">
    <property type="entry name" value="HAMP domain in histidine kinase"/>
    <property type="match status" value="1"/>
</dbReference>
<dbReference type="SUPFAM" id="SSF47384">
    <property type="entry name" value="Homodimeric domain of signal transducing histidine kinase"/>
    <property type="match status" value="1"/>
</dbReference>
<dbReference type="EC" id="2.7.13.3" evidence="3"/>
<evidence type="ECO:0000313" key="14">
    <source>
        <dbReference type="Proteomes" id="UP000000686"/>
    </source>
</evidence>
<evidence type="ECO:0000256" key="9">
    <source>
        <dbReference type="ARBA" id="ARBA00022840"/>
    </source>
</evidence>
<evidence type="ECO:0000256" key="7">
    <source>
        <dbReference type="ARBA" id="ARBA00022741"/>
    </source>
</evidence>
<proteinExistence type="predicted"/>
<feature type="domain" description="HAMP" evidence="12">
    <location>
        <begin position="177"/>
        <end position="232"/>
    </location>
</feature>
<keyword evidence="5" id="KW-0597">Phosphoprotein</keyword>
<dbReference type="KEGG" id="pfv:Psefu_1488"/>
<dbReference type="eggNOG" id="COG2205">
    <property type="taxonomic scope" value="Bacteria"/>
</dbReference>
<dbReference type="Proteomes" id="UP000000686">
    <property type="component" value="Chromosome"/>
</dbReference>
<evidence type="ECO:0000256" key="8">
    <source>
        <dbReference type="ARBA" id="ARBA00022777"/>
    </source>
</evidence>
<sequence>MPEVPGRHSLFWKLIVGLALFCLLTVSVHLDLEERAYDALSTLSPSTRSELTGYAREAEDAWRSRGRIGLDEFLNAFYQRENVWVVAVDAWHRSLSSCPLSEEEAQRLNFMRRLDQKVGRPGGQPVFYMPFSDDAGYLVMELPPRLDPRNDQPLWDFFLHKVLPSCLAVLLATLLYRWLIGPLVILRRQANNLSAGDLSARVGPAVSNRKDELGELGSAFDHMAERLQGAVVYQRRLLRDLSHELRTPLSRLRVASEGERDPQVLRQRLDREITIMQNLVENSLELAWLDSERPQFAREPIRLQQLWDMLVEDACFEAGWPSERLLFEVDEDCTVYANLTSLAQALENLLRNAIRHSPADGRVRLSGVLEGDCWHLCLSDEGSGIDERHLETIFEPFARLDSARPGDGGFGLGLSIARSAIALQGGRLWAQNPPGSGLQMHLLLPAAEEQEQSV</sequence>
<feature type="domain" description="Histidine kinase" evidence="11">
    <location>
        <begin position="240"/>
        <end position="448"/>
    </location>
</feature>
<evidence type="ECO:0000259" key="12">
    <source>
        <dbReference type="PROSITE" id="PS50885"/>
    </source>
</evidence>
<keyword evidence="7" id="KW-0547">Nucleotide-binding</keyword>
<dbReference type="EMBL" id="CP002727">
    <property type="protein sequence ID" value="AEF21464.1"/>
    <property type="molecule type" value="Genomic_DNA"/>
</dbReference>
<dbReference type="Gene3D" id="3.30.450.170">
    <property type="entry name" value="Two-component histidine kinase, sensor domain"/>
    <property type="match status" value="1"/>
</dbReference>
<dbReference type="InterPro" id="IPR038428">
    <property type="entry name" value="HK_sensor_dom_sf"/>
</dbReference>
<dbReference type="RefSeq" id="WP_013790595.1">
    <property type="nucleotide sequence ID" value="NC_015556.1"/>
</dbReference>
<dbReference type="InterPro" id="IPR036097">
    <property type="entry name" value="HisK_dim/P_sf"/>
</dbReference>
<keyword evidence="4" id="KW-1003">Cell membrane</keyword>
<dbReference type="Pfam" id="PF00672">
    <property type="entry name" value="HAMP"/>
    <property type="match status" value="1"/>
</dbReference>
<evidence type="ECO:0000256" key="5">
    <source>
        <dbReference type="ARBA" id="ARBA00022553"/>
    </source>
</evidence>
<gene>
    <name evidence="13" type="ordered locus">Psefu_1488</name>
</gene>
<dbReference type="HOGENOM" id="CLU_000445_89_27_6"/>
<dbReference type="CDD" id="cd00082">
    <property type="entry name" value="HisKA"/>
    <property type="match status" value="1"/>
</dbReference>
<evidence type="ECO:0000256" key="2">
    <source>
        <dbReference type="ARBA" id="ARBA00004651"/>
    </source>
</evidence>
<name>F6AG62_PSEF1</name>
<keyword evidence="14" id="KW-1185">Reference proteome</keyword>
<dbReference type="InterPro" id="IPR050980">
    <property type="entry name" value="2C_sensor_his_kinase"/>
</dbReference>
<comment type="catalytic activity">
    <reaction evidence="1">
        <text>ATP + protein L-histidine = ADP + protein N-phospho-L-histidine.</text>
        <dbReference type="EC" id="2.7.13.3"/>
    </reaction>
</comment>
<feature type="transmembrane region" description="Helical" evidence="10">
    <location>
        <begin position="12"/>
        <end position="30"/>
    </location>
</feature>
<dbReference type="Pfam" id="PF02518">
    <property type="entry name" value="HATPase_c"/>
    <property type="match status" value="1"/>
</dbReference>
<keyword evidence="10" id="KW-0812">Transmembrane</keyword>
<dbReference type="InterPro" id="IPR036890">
    <property type="entry name" value="HATPase_C_sf"/>
</dbReference>
<dbReference type="GO" id="GO:0005886">
    <property type="term" value="C:plasma membrane"/>
    <property type="evidence" value="ECO:0007669"/>
    <property type="project" value="UniProtKB-SubCell"/>
</dbReference>
<dbReference type="InterPro" id="IPR005467">
    <property type="entry name" value="His_kinase_dom"/>
</dbReference>
<dbReference type="CDD" id="cd06225">
    <property type="entry name" value="HAMP"/>
    <property type="match status" value="1"/>
</dbReference>
<dbReference type="Gene3D" id="3.30.565.10">
    <property type="entry name" value="Histidine kinase-like ATPase, C-terminal domain"/>
    <property type="match status" value="1"/>
</dbReference>
<keyword evidence="10" id="KW-1133">Transmembrane helix</keyword>
<dbReference type="PRINTS" id="PR00344">
    <property type="entry name" value="BCTRLSENSOR"/>
</dbReference>
<dbReference type="OrthoDB" id="9804645at2"/>
<dbReference type="SUPFAM" id="SSF158472">
    <property type="entry name" value="HAMP domain-like"/>
    <property type="match status" value="1"/>
</dbReference>
<evidence type="ECO:0000256" key="3">
    <source>
        <dbReference type="ARBA" id="ARBA00012438"/>
    </source>
</evidence>
<evidence type="ECO:0000256" key="10">
    <source>
        <dbReference type="SAM" id="Phobius"/>
    </source>
</evidence>
<dbReference type="SMART" id="SM00388">
    <property type="entry name" value="HisKA"/>
    <property type="match status" value="1"/>
</dbReference>
<dbReference type="InterPro" id="IPR003594">
    <property type="entry name" value="HATPase_dom"/>
</dbReference>
<dbReference type="GO" id="GO:0005524">
    <property type="term" value="F:ATP binding"/>
    <property type="evidence" value="ECO:0007669"/>
    <property type="project" value="UniProtKB-KW"/>
</dbReference>
<dbReference type="Pfam" id="PF16750">
    <property type="entry name" value="HK_sensor"/>
    <property type="match status" value="1"/>
</dbReference>
<evidence type="ECO:0000256" key="4">
    <source>
        <dbReference type="ARBA" id="ARBA00022475"/>
    </source>
</evidence>
<keyword evidence="6" id="KW-0808">Transferase</keyword>
<keyword evidence="10" id="KW-0472">Membrane</keyword>
<dbReference type="InterPro" id="IPR003660">
    <property type="entry name" value="HAMP_dom"/>
</dbReference>
<dbReference type="Pfam" id="PF00512">
    <property type="entry name" value="HisKA"/>
    <property type="match status" value="1"/>
</dbReference>
<dbReference type="SUPFAM" id="SSF55874">
    <property type="entry name" value="ATPase domain of HSP90 chaperone/DNA topoisomerase II/histidine kinase"/>
    <property type="match status" value="1"/>
</dbReference>
<dbReference type="PROSITE" id="PS50885">
    <property type="entry name" value="HAMP"/>
    <property type="match status" value="1"/>
</dbReference>
<keyword evidence="9" id="KW-0067">ATP-binding</keyword>
<dbReference type="InterPro" id="IPR004358">
    <property type="entry name" value="Sig_transdc_His_kin-like_C"/>
</dbReference>
<feature type="transmembrane region" description="Helical" evidence="10">
    <location>
        <begin position="158"/>
        <end position="179"/>
    </location>
</feature>
<keyword evidence="8 13" id="KW-0418">Kinase</keyword>